<accession>A0ABQ9EQU0</accession>
<dbReference type="EMBL" id="JARBDR010000792">
    <property type="protein sequence ID" value="KAJ8307578.1"/>
    <property type="molecule type" value="Genomic_DNA"/>
</dbReference>
<keyword evidence="2" id="KW-1185">Reference proteome</keyword>
<organism evidence="1 2">
    <name type="scientific">Tegillarca granosa</name>
    <name type="common">Malaysian cockle</name>
    <name type="synonym">Anadara granosa</name>
    <dbReference type="NCBI Taxonomy" id="220873"/>
    <lineage>
        <taxon>Eukaryota</taxon>
        <taxon>Metazoa</taxon>
        <taxon>Spiralia</taxon>
        <taxon>Lophotrochozoa</taxon>
        <taxon>Mollusca</taxon>
        <taxon>Bivalvia</taxon>
        <taxon>Autobranchia</taxon>
        <taxon>Pteriomorphia</taxon>
        <taxon>Arcoida</taxon>
        <taxon>Arcoidea</taxon>
        <taxon>Arcidae</taxon>
        <taxon>Tegillarca</taxon>
    </lineage>
</organism>
<evidence type="ECO:0000313" key="1">
    <source>
        <dbReference type="EMBL" id="KAJ8307578.1"/>
    </source>
</evidence>
<comment type="caution">
    <text evidence="1">The sequence shown here is derived from an EMBL/GenBank/DDBJ whole genome shotgun (WGS) entry which is preliminary data.</text>
</comment>
<dbReference type="PANTHER" id="PTHR34305">
    <property type="entry name" value="EXPRESSED PROTEIN"/>
    <property type="match status" value="1"/>
</dbReference>
<evidence type="ECO:0000313" key="2">
    <source>
        <dbReference type="Proteomes" id="UP001217089"/>
    </source>
</evidence>
<sequence>MGTYLVGYDVLRSYLHSFLHSRRPLYTFYQTFCDVYLDHGNANIYIALSYNKLRMAGHNVNFNIGFNCPDCGDLPGTIICDGTSISFQRRMFADRIFLEPASLRSNLKRYICGGSYERGIKQKPLEKKEKEQLLEGIKHVSESLYNLLLELEEDNNLIPVYKDLIICLASPSRVCRTLRPSEDVRQVLDGLADHESMPVWGNAPLWQSLRQHVRILILIYESRLVSSNLLPLLQEMWMVSLQPFISSNKEENYATNDTLEEFVMVMECHESPNVPFSILRTRFRQAPKVVIYDNACKLHDYCISRDPFFFQDTEFYIDRLHWDNHTSCSLAYNISLYPQYQHLNSQCNAQANAGLKRIKDQLSYMTAKNFMVHCSLYLWNKNRLIKEKRDYL</sequence>
<protein>
    <submittedName>
        <fullName evidence="1">Uncharacterized protein</fullName>
    </submittedName>
</protein>
<gene>
    <name evidence="1" type="ORF">KUTeg_014873</name>
</gene>
<name>A0ABQ9EQU0_TEGGR</name>
<dbReference type="PANTHER" id="PTHR34305:SF1">
    <property type="entry name" value="SWIM-TYPE DOMAIN-CONTAINING PROTEIN"/>
    <property type="match status" value="1"/>
</dbReference>
<reference evidence="1 2" key="1">
    <citation type="submission" date="2022-12" db="EMBL/GenBank/DDBJ databases">
        <title>Chromosome-level genome of Tegillarca granosa.</title>
        <authorList>
            <person name="Kim J."/>
        </authorList>
    </citation>
    <scope>NUCLEOTIDE SEQUENCE [LARGE SCALE GENOMIC DNA]</scope>
    <source>
        <strain evidence="1">Teg-2019</strain>
        <tissue evidence="1">Adductor muscle</tissue>
    </source>
</reference>
<proteinExistence type="predicted"/>
<dbReference type="Proteomes" id="UP001217089">
    <property type="component" value="Unassembled WGS sequence"/>
</dbReference>